<protein>
    <submittedName>
        <fullName evidence="1">Uncharacterized protein</fullName>
    </submittedName>
</protein>
<proteinExistence type="predicted"/>
<comment type="caution">
    <text evidence="1">The sequence shown here is derived from an EMBL/GenBank/DDBJ whole genome shotgun (WGS) entry which is preliminary data.</text>
</comment>
<accession>A0A9R1X1J1</accession>
<evidence type="ECO:0000313" key="2">
    <source>
        <dbReference type="Proteomes" id="UP000235145"/>
    </source>
</evidence>
<sequence>MLKWGIDMMRDDQNRHGVEEAKHRYILETHLYAMNYNFGSLVTSNWLAKHYLQDVIRKPKMTLDETKEDVLRRFLVNVSKGKC</sequence>
<dbReference type="AlphaFoldDB" id="A0A9R1X1J1"/>
<dbReference type="EMBL" id="NBSK02000007">
    <property type="protein sequence ID" value="KAJ0194779.1"/>
    <property type="molecule type" value="Genomic_DNA"/>
</dbReference>
<gene>
    <name evidence="1" type="ORF">LSAT_V11C700347730</name>
</gene>
<keyword evidence="2" id="KW-1185">Reference proteome</keyword>
<reference evidence="1 2" key="1">
    <citation type="journal article" date="2017" name="Nat. Commun.">
        <title>Genome assembly with in vitro proximity ligation data and whole-genome triplication in lettuce.</title>
        <authorList>
            <person name="Reyes-Chin-Wo S."/>
            <person name="Wang Z."/>
            <person name="Yang X."/>
            <person name="Kozik A."/>
            <person name="Arikit S."/>
            <person name="Song C."/>
            <person name="Xia L."/>
            <person name="Froenicke L."/>
            <person name="Lavelle D.O."/>
            <person name="Truco M.J."/>
            <person name="Xia R."/>
            <person name="Zhu S."/>
            <person name="Xu C."/>
            <person name="Xu H."/>
            <person name="Xu X."/>
            <person name="Cox K."/>
            <person name="Korf I."/>
            <person name="Meyers B.C."/>
            <person name="Michelmore R.W."/>
        </authorList>
    </citation>
    <scope>NUCLEOTIDE SEQUENCE [LARGE SCALE GENOMIC DNA]</scope>
    <source>
        <strain evidence="2">cv. Salinas</strain>
        <tissue evidence="1">Seedlings</tissue>
    </source>
</reference>
<organism evidence="1 2">
    <name type="scientific">Lactuca sativa</name>
    <name type="common">Garden lettuce</name>
    <dbReference type="NCBI Taxonomy" id="4236"/>
    <lineage>
        <taxon>Eukaryota</taxon>
        <taxon>Viridiplantae</taxon>
        <taxon>Streptophyta</taxon>
        <taxon>Embryophyta</taxon>
        <taxon>Tracheophyta</taxon>
        <taxon>Spermatophyta</taxon>
        <taxon>Magnoliopsida</taxon>
        <taxon>eudicotyledons</taxon>
        <taxon>Gunneridae</taxon>
        <taxon>Pentapetalae</taxon>
        <taxon>asterids</taxon>
        <taxon>campanulids</taxon>
        <taxon>Asterales</taxon>
        <taxon>Asteraceae</taxon>
        <taxon>Cichorioideae</taxon>
        <taxon>Cichorieae</taxon>
        <taxon>Lactucinae</taxon>
        <taxon>Lactuca</taxon>
    </lineage>
</organism>
<name>A0A9R1X1J1_LACSA</name>
<dbReference type="Proteomes" id="UP000235145">
    <property type="component" value="Unassembled WGS sequence"/>
</dbReference>
<evidence type="ECO:0000313" key="1">
    <source>
        <dbReference type="EMBL" id="KAJ0194779.1"/>
    </source>
</evidence>